<feature type="compositionally biased region" description="Polar residues" evidence="1">
    <location>
        <begin position="1"/>
        <end position="15"/>
    </location>
</feature>
<evidence type="ECO:0000313" key="3">
    <source>
        <dbReference type="Proteomes" id="UP000265520"/>
    </source>
</evidence>
<feature type="non-terminal residue" evidence="2">
    <location>
        <position position="1"/>
    </location>
</feature>
<comment type="caution">
    <text evidence="2">The sequence shown here is derived from an EMBL/GenBank/DDBJ whole genome shotgun (WGS) entry which is preliminary data.</text>
</comment>
<feature type="region of interest" description="Disordered" evidence="1">
    <location>
        <begin position="1"/>
        <end position="56"/>
    </location>
</feature>
<dbReference type="AlphaFoldDB" id="A0A392PG54"/>
<dbReference type="EMBL" id="LXQA010076955">
    <property type="protein sequence ID" value="MCI10607.1"/>
    <property type="molecule type" value="Genomic_DNA"/>
</dbReference>
<dbReference type="Proteomes" id="UP000265520">
    <property type="component" value="Unassembled WGS sequence"/>
</dbReference>
<keyword evidence="3" id="KW-1185">Reference proteome</keyword>
<protein>
    <submittedName>
        <fullName evidence="2">Uncharacterized protein</fullName>
    </submittedName>
</protein>
<sequence length="56" mass="6131">RNFVEHTQSVRSSSAGRPAVSSVRSLPVVAPPKSTIRTPMPVPPIDPPTNRNKEKR</sequence>
<organism evidence="2 3">
    <name type="scientific">Trifolium medium</name>
    <dbReference type="NCBI Taxonomy" id="97028"/>
    <lineage>
        <taxon>Eukaryota</taxon>
        <taxon>Viridiplantae</taxon>
        <taxon>Streptophyta</taxon>
        <taxon>Embryophyta</taxon>
        <taxon>Tracheophyta</taxon>
        <taxon>Spermatophyta</taxon>
        <taxon>Magnoliopsida</taxon>
        <taxon>eudicotyledons</taxon>
        <taxon>Gunneridae</taxon>
        <taxon>Pentapetalae</taxon>
        <taxon>rosids</taxon>
        <taxon>fabids</taxon>
        <taxon>Fabales</taxon>
        <taxon>Fabaceae</taxon>
        <taxon>Papilionoideae</taxon>
        <taxon>50 kb inversion clade</taxon>
        <taxon>NPAAA clade</taxon>
        <taxon>Hologalegina</taxon>
        <taxon>IRL clade</taxon>
        <taxon>Trifolieae</taxon>
        <taxon>Trifolium</taxon>
    </lineage>
</organism>
<accession>A0A392PG54</accession>
<evidence type="ECO:0000256" key="1">
    <source>
        <dbReference type="SAM" id="MobiDB-lite"/>
    </source>
</evidence>
<proteinExistence type="predicted"/>
<evidence type="ECO:0000313" key="2">
    <source>
        <dbReference type="EMBL" id="MCI10607.1"/>
    </source>
</evidence>
<reference evidence="2 3" key="1">
    <citation type="journal article" date="2018" name="Front. Plant Sci.">
        <title>Red Clover (Trifolium pratense) and Zigzag Clover (T. medium) - A Picture of Genomic Similarities and Differences.</title>
        <authorList>
            <person name="Dluhosova J."/>
            <person name="Istvanek J."/>
            <person name="Nedelnik J."/>
            <person name="Repkova J."/>
        </authorList>
    </citation>
    <scope>NUCLEOTIDE SEQUENCE [LARGE SCALE GENOMIC DNA]</scope>
    <source>
        <strain evidence="3">cv. 10/8</strain>
        <tissue evidence="2">Leaf</tissue>
    </source>
</reference>
<name>A0A392PG54_9FABA</name>